<evidence type="ECO:0000256" key="1">
    <source>
        <dbReference type="SAM" id="MobiDB-lite"/>
    </source>
</evidence>
<feature type="compositionally biased region" description="Polar residues" evidence="1">
    <location>
        <begin position="105"/>
        <end position="139"/>
    </location>
</feature>
<feature type="compositionally biased region" description="Basic and acidic residues" evidence="1">
    <location>
        <begin position="1"/>
        <end position="39"/>
    </location>
</feature>
<feature type="compositionally biased region" description="Basic residues" evidence="1">
    <location>
        <begin position="385"/>
        <end position="394"/>
    </location>
</feature>
<proteinExistence type="predicted"/>
<feature type="region of interest" description="Disordered" evidence="1">
    <location>
        <begin position="1"/>
        <end position="142"/>
    </location>
</feature>
<organism evidence="2 3">
    <name type="scientific">Candolleomyces eurysporus</name>
    <dbReference type="NCBI Taxonomy" id="2828524"/>
    <lineage>
        <taxon>Eukaryota</taxon>
        <taxon>Fungi</taxon>
        <taxon>Dikarya</taxon>
        <taxon>Basidiomycota</taxon>
        <taxon>Agaricomycotina</taxon>
        <taxon>Agaricomycetes</taxon>
        <taxon>Agaricomycetidae</taxon>
        <taxon>Agaricales</taxon>
        <taxon>Agaricineae</taxon>
        <taxon>Psathyrellaceae</taxon>
        <taxon>Candolleomyces</taxon>
    </lineage>
</organism>
<accession>A0A9W8JKG9</accession>
<reference evidence="2" key="1">
    <citation type="submission" date="2022-06" db="EMBL/GenBank/DDBJ databases">
        <title>Genome Sequence of Candolleomyces eurysporus.</title>
        <authorList>
            <person name="Buettner E."/>
        </authorList>
    </citation>
    <scope>NUCLEOTIDE SEQUENCE</scope>
    <source>
        <strain evidence="2">VTCC 930004</strain>
    </source>
</reference>
<evidence type="ECO:0000313" key="2">
    <source>
        <dbReference type="EMBL" id="KAJ2935734.1"/>
    </source>
</evidence>
<evidence type="ECO:0000313" key="3">
    <source>
        <dbReference type="Proteomes" id="UP001140091"/>
    </source>
</evidence>
<dbReference type="Proteomes" id="UP001140091">
    <property type="component" value="Unassembled WGS sequence"/>
</dbReference>
<feature type="region of interest" description="Disordered" evidence="1">
    <location>
        <begin position="176"/>
        <end position="394"/>
    </location>
</feature>
<dbReference type="OrthoDB" id="10640241at2759"/>
<sequence length="394" mass="41549">MEREEEMKRREEEARREREKRTREREERERLQKAERERQQQQQSKGPSLGFGSWGGKIASSLFGGTSTEEPEPTQPPSQPWVDNKQDVNESALGWGSFGAKKKPSMSSIAKSAIGPSSLSRKPSQRSFQWGNNAGTTAPSPFDYAAPAHNTASSLFGDVNVNINFDESQGISLQDINFTNPALAAEQAKSSPPPPPPPKGDENPTADPWVIELTSTKGGKAGEDPTRTSTPVPETVAKKPEEEAAAADVDVDDAWGSVTSGKKKKGKKGKGLELANSEQPTREPSPAPGTPAEDAGGAPAQGAATSGNLQEDLVDLLGNEGGGEDNQAPAQTADAAEEWGIPVKTKKKKKKGNNPLEDDGTAASSPVDAGAAGGDDGGFTTMAAGKKKKGKKGR</sequence>
<protein>
    <submittedName>
        <fullName evidence="2">Uncharacterized protein</fullName>
    </submittedName>
</protein>
<dbReference type="EMBL" id="JANBPK010000367">
    <property type="protein sequence ID" value="KAJ2935734.1"/>
    <property type="molecule type" value="Genomic_DNA"/>
</dbReference>
<gene>
    <name evidence="2" type="ORF">H1R20_g1360</name>
</gene>
<comment type="caution">
    <text evidence="2">The sequence shown here is derived from an EMBL/GenBank/DDBJ whole genome shotgun (WGS) entry which is preliminary data.</text>
</comment>
<name>A0A9W8JKG9_9AGAR</name>
<dbReference type="AlphaFoldDB" id="A0A9W8JKG9"/>
<feature type="non-terminal residue" evidence="2">
    <location>
        <position position="394"/>
    </location>
</feature>
<feature type="compositionally biased region" description="Acidic residues" evidence="1">
    <location>
        <begin position="243"/>
        <end position="253"/>
    </location>
</feature>
<keyword evidence="3" id="KW-1185">Reference proteome</keyword>